<dbReference type="Proteomes" id="UP000266841">
    <property type="component" value="Unassembled WGS sequence"/>
</dbReference>
<name>K0S7U8_THAOC</name>
<feature type="non-terminal residue" evidence="2">
    <location>
        <position position="1"/>
    </location>
</feature>
<feature type="region of interest" description="Disordered" evidence="1">
    <location>
        <begin position="29"/>
        <end position="57"/>
    </location>
</feature>
<evidence type="ECO:0000313" key="2">
    <source>
        <dbReference type="EMBL" id="EJK61345.1"/>
    </source>
</evidence>
<keyword evidence="3" id="KW-1185">Reference proteome</keyword>
<evidence type="ECO:0000313" key="3">
    <source>
        <dbReference type="Proteomes" id="UP000266841"/>
    </source>
</evidence>
<gene>
    <name evidence="2" type="ORF">THAOC_18183</name>
</gene>
<sequence>PPDAARRHASDTSSDMSSELLCSRASAVIEHTRRHRAQHTSPPARPGPTCTSDAGRGYPRGSLLGSGDMAVISVSVDPAGREACWRPRSRAHETEITTRTSPIPRAAEAAAAAKLHWVDGGLDGDCKGRDLGGISSERTR</sequence>
<feature type="compositionally biased region" description="Basic and acidic residues" evidence="1">
    <location>
        <begin position="1"/>
        <end position="10"/>
    </location>
</feature>
<comment type="caution">
    <text evidence="2">The sequence shown here is derived from an EMBL/GenBank/DDBJ whole genome shotgun (WGS) entry which is preliminary data.</text>
</comment>
<accession>K0S7U8</accession>
<organism evidence="2 3">
    <name type="scientific">Thalassiosira oceanica</name>
    <name type="common">Marine diatom</name>
    <dbReference type="NCBI Taxonomy" id="159749"/>
    <lineage>
        <taxon>Eukaryota</taxon>
        <taxon>Sar</taxon>
        <taxon>Stramenopiles</taxon>
        <taxon>Ochrophyta</taxon>
        <taxon>Bacillariophyta</taxon>
        <taxon>Coscinodiscophyceae</taxon>
        <taxon>Thalassiosirophycidae</taxon>
        <taxon>Thalassiosirales</taxon>
        <taxon>Thalassiosiraceae</taxon>
        <taxon>Thalassiosira</taxon>
    </lineage>
</organism>
<feature type="region of interest" description="Disordered" evidence="1">
    <location>
        <begin position="1"/>
        <end position="20"/>
    </location>
</feature>
<evidence type="ECO:0000256" key="1">
    <source>
        <dbReference type="SAM" id="MobiDB-lite"/>
    </source>
</evidence>
<dbReference type="EMBL" id="AGNL01020118">
    <property type="protein sequence ID" value="EJK61345.1"/>
    <property type="molecule type" value="Genomic_DNA"/>
</dbReference>
<protein>
    <submittedName>
        <fullName evidence="2">Uncharacterized protein</fullName>
    </submittedName>
</protein>
<proteinExistence type="predicted"/>
<dbReference type="AlphaFoldDB" id="K0S7U8"/>
<reference evidence="2 3" key="1">
    <citation type="journal article" date="2012" name="Genome Biol.">
        <title>Genome and low-iron response of an oceanic diatom adapted to chronic iron limitation.</title>
        <authorList>
            <person name="Lommer M."/>
            <person name="Specht M."/>
            <person name="Roy A.S."/>
            <person name="Kraemer L."/>
            <person name="Andreson R."/>
            <person name="Gutowska M.A."/>
            <person name="Wolf J."/>
            <person name="Bergner S.V."/>
            <person name="Schilhabel M.B."/>
            <person name="Klostermeier U.C."/>
            <person name="Beiko R.G."/>
            <person name="Rosenstiel P."/>
            <person name="Hippler M."/>
            <person name="Laroche J."/>
        </authorList>
    </citation>
    <scope>NUCLEOTIDE SEQUENCE [LARGE SCALE GENOMIC DNA]</scope>
    <source>
        <strain evidence="2 3">CCMP1005</strain>
    </source>
</reference>